<dbReference type="SUPFAM" id="SSF53448">
    <property type="entry name" value="Nucleotide-diphospho-sugar transferases"/>
    <property type="match status" value="1"/>
</dbReference>
<dbReference type="EMBL" id="JAHCDA010000005">
    <property type="protein sequence ID" value="MBS7813461.1"/>
    <property type="molecule type" value="Genomic_DNA"/>
</dbReference>
<dbReference type="InterPro" id="IPR050834">
    <property type="entry name" value="Glycosyltransf_2"/>
</dbReference>
<sequence>MTGTPRFSVLLPTHNRADVLGFAIQSVLAQTEPDFELLVVADGCTDGTRDVMAAFEDPRIRFFDLPKAPHFGYANRNLALREARGRLIAFAAHDDLLLPDHLALMGDLLDSEGASWGYSRPLWVSTDGVIVPFATDLGLPGGLQDFHRGNTIPAACVVHTKEALHQAGFWPEDVPAAADWVLWRRMLGIGALPPAYLRQPTNLHFSADWKKSRFSASAEVERLVGIADAADWWPGILRHPPIMEVEQATLWRVMRAGGEPWVAGLRSAVSQVLDRIAWTAIRETLPGLDAARVEVAGAQAREAAALAQLDEHRQAMECERQARMNAEAASMRGDAVRAELDACRAREAAALAQLDGHRQAMECERQARMNAEAASLRGDAVRAELDASRAREAEALAELEGHRQAIGILRASTSWRVTAPLRRLGQMLRREPSDRS</sequence>
<accession>A0ABS5QJB8</accession>
<keyword evidence="2" id="KW-0328">Glycosyltransferase</keyword>
<dbReference type="PANTHER" id="PTHR43685">
    <property type="entry name" value="GLYCOSYLTRANSFERASE"/>
    <property type="match status" value="1"/>
</dbReference>
<reference evidence="2 3" key="1">
    <citation type="submission" date="2021-05" db="EMBL/GenBank/DDBJ databases">
        <title>Roseococcus sp. XZZS9, whole genome shotgun sequencing project.</title>
        <authorList>
            <person name="Zhao G."/>
            <person name="Shen L."/>
        </authorList>
    </citation>
    <scope>NUCLEOTIDE SEQUENCE [LARGE SCALE GENOMIC DNA]</scope>
    <source>
        <strain evidence="2 3">XZZS9</strain>
    </source>
</reference>
<evidence type="ECO:0000313" key="2">
    <source>
        <dbReference type="EMBL" id="MBS7813461.1"/>
    </source>
</evidence>
<dbReference type="CDD" id="cd00761">
    <property type="entry name" value="Glyco_tranf_GTA_type"/>
    <property type="match status" value="1"/>
</dbReference>
<keyword evidence="2" id="KW-0808">Transferase</keyword>
<proteinExistence type="predicted"/>
<dbReference type="PANTHER" id="PTHR43685:SF2">
    <property type="entry name" value="GLYCOSYLTRANSFERASE 2-LIKE DOMAIN-CONTAINING PROTEIN"/>
    <property type="match status" value="1"/>
</dbReference>
<protein>
    <submittedName>
        <fullName evidence="2">Glycosyltransferase</fullName>
        <ecNumber evidence="2">2.4.-.-</ecNumber>
    </submittedName>
</protein>
<name>A0ABS5QJB8_9PROT</name>
<organism evidence="2 3">
    <name type="scientific">Roseococcus pinisoli</name>
    <dbReference type="NCBI Taxonomy" id="2835040"/>
    <lineage>
        <taxon>Bacteria</taxon>
        <taxon>Pseudomonadati</taxon>
        <taxon>Pseudomonadota</taxon>
        <taxon>Alphaproteobacteria</taxon>
        <taxon>Acetobacterales</taxon>
        <taxon>Roseomonadaceae</taxon>
        <taxon>Roseococcus</taxon>
    </lineage>
</organism>
<keyword evidence="3" id="KW-1185">Reference proteome</keyword>
<dbReference type="GO" id="GO:0016757">
    <property type="term" value="F:glycosyltransferase activity"/>
    <property type="evidence" value="ECO:0007669"/>
    <property type="project" value="UniProtKB-KW"/>
</dbReference>
<dbReference type="EC" id="2.4.-.-" evidence="2"/>
<evidence type="ECO:0000313" key="3">
    <source>
        <dbReference type="Proteomes" id="UP000766336"/>
    </source>
</evidence>
<feature type="domain" description="Glycosyltransferase 2-like" evidence="1">
    <location>
        <begin position="8"/>
        <end position="114"/>
    </location>
</feature>
<comment type="caution">
    <text evidence="2">The sequence shown here is derived from an EMBL/GenBank/DDBJ whole genome shotgun (WGS) entry which is preliminary data.</text>
</comment>
<dbReference type="InterPro" id="IPR029044">
    <property type="entry name" value="Nucleotide-diphossugar_trans"/>
</dbReference>
<dbReference type="RefSeq" id="WP_213672164.1">
    <property type="nucleotide sequence ID" value="NZ_JAHCDA010000005.1"/>
</dbReference>
<evidence type="ECO:0000259" key="1">
    <source>
        <dbReference type="Pfam" id="PF00535"/>
    </source>
</evidence>
<dbReference type="Proteomes" id="UP000766336">
    <property type="component" value="Unassembled WGS sequence"/>
</dbReference>
<dbReference type="Pfam" id="PF00535">
    <property type="entry name" value="Glycos_transf_2"/>
    <property type="match status" value="1"/>
</dbReference>
<gene>
    <name evidence="2" type="ORF">KHU32_21150</name>
</gene>
<dbReference type="InterPro" id="IPR001173">
    <property type="entry name" value="Glyco_trans_2-like"/>
</dbReference>
<dbReference type="Gene3D" id="3.90.550.10">
    <property type="entry name" value="Spore Coat Polysaccharide Biosynthesis Protein SpsA, Chain A"/>
    <property type="match status" value="1"/>
</dbReference>